<dbReference type="CDD" id="cd17755">
    <property type="entry name" value="MCM4"/>
    <property type="match status" value="1"/>
</dbReference>
<dbReference type="Gene3D" id="3.30.1640.10">
    <property type="entry name" value="mini-chromosome maintenance (MCM) complex, chain A, domain 1"/>
    <property type="match status" value="1"/>
</dbReference>
<feature type="region of interest" description="Disordered" evidence="14">
    <location>
        <begin position="1"/>
        <end position="123"/>
    </location>
</feature>
<evidence type="ECO:0000256" key="13">
    <source>
        <dbReference type="RuleBase" id="RU368062"/>
    </source>
</evidence>
<dbReference type="GO" id="GO:0005524">
    <property type="term" value="F:ATP binding"/>
    <property type="evidence" value="ECO:0007669"/>
    <property type="project" value="UniProtKB-UniRule"/>
</dbReference>
<evidence type="ECO:0000256" key="14">
    <source>
        <dbReference type="SAM" id="MobiDB-lite"/>
    </source>
</evidence>
<dbReference type="SUPFAM" id="SSF50249">
    <property type="entry name" value="Nucleic acid-binding proteins"/>
    <property type="match status" value="1"/>
</dbReference>
<dbReference type="AlphaFoldDB" id="A0A7N8XAM3"/>
<comment type="function">
    <text evidence="13">Acts as component of the MCM2-7 complex (MCM complex) which is the replicative helicase essential for 'once per cell cycle' DNA replication initiation and elongation in eukaryotic cells. The active ATPase sites in the MCM2-7 ring are formed through the interaction surfaces of two neighboring subunits such that a critical structure of a conserved arginine finger motif is provided in trans relative to the ATP-binding site of the Walker A box of the adjacent subunit. The six ATPase active sites, however, are likely to contribute differentially to the complex helicase activity.</text>
</comment>
<proteinExistence type="inferred from homology"/>
<dbReference type="GO" id="GO:0042555">
    <property type="term" value="C:MCM complex"/>
    <property type="evidence" value="ECO:0007669"/>
    <property type="project" value="UniProtKB-UniRule"/>
</dbReference>
<dbReference type="InterPro" id="IPR018525">
    <property type="entry name" value="MCM_CS"/>
</dbReference>
<dbReference type="InterPro" id="IPR027417">
    <property type="entry name" value="P-loop_NTPase"/>
</dbReference>
<dbReference type="PANTHER" id="PTHR11630">
    <property type="entry name" value="DNA REPLICATION LICENSING FACTOR MCM FAMILY MEMBER"/>
    <property type="match status" value="1"/>
</dbReference>
<keyword evidence="3 13" id="KW-0235">DNA replication</keyword>
<dbReference type="Ensembl" id="ENSMAMT00000044382.1">
    <property type="protein sequence ID" value="ENSMAMP00000042932.1"/>
    <property type="gene ID" value="ENSMAMG00000015571.2"/>
</dbReference>
<dbReference type="InterPro" id="IPR001208">
    <property type="entry name" value="MCM_dom"/>
</dbReference>
<evidence type="ECO:0000256" key="8">
    <source>
        <dbReference type="ARBA" id="ARBA00023125"/>
    </source>
</evidence>
<dbReference type="SUPFAM" id="SSF52540">
    <property type="entry name" value="P-loop containing nucleoside triphosphate hydrolases"/>
    <property type="match status" value="1"/>
</dbReference>
<dbReference type="PROSITE" id="PS50051">
    <property type="entry name" value="MCM_2"/>
    <property type="match status" value="1"/>
</dbReference>
<dbReference type="GO" id="GO:0000727">
    <property type="term" value="P:double-strand break repair via break-induced replication"/>
    <property type="evidence" value="ECO:0007669"/>
    <property type="project" value="TreeGrafter"/>
</dbReference>
<keyword evidence="7 12" id="KW-0067">ATP-binding</keyword>
<comment type="similarity">
    <text evidence="2 12">Belongs to the MCM family.</text>
</comment>
<dbReference type="Pfam" id="PF21128">
    <property type="entry name" value="WHD_MCM4"/>
    <property type="match status" value="1"/>
</dbReference>
<keyword evidence="4 12" id="KW-0547">Nucleotide-binding</keyword>
<feature type="compositionally biased region" description="Polar residues" evidence="14">
    <location>
        <begin position="17"/>
        <end position="27"/>
    </location>
</feature>
<dbReference type="Pfam" id="PF17855">
    <property type="entry name" value="MCM_lid"/>
    <property type="match status" value="1"/>
</dbReference>
<comment type="function">
    <text evidence="11">Acts as a component of the MCM2-7 complex (MCM complex) which is the replicative helicase essential for 'once per cell cycle' DNA replication initiation and elongation in eukaryotic cells. Core component of CDC45-MCM-GINS (CMG) helicase, the molecular machine that unwinds template DNA during replication, and around which the replisome is built. The active ATPase sites in the MCM2-7 ring are formed through the interaction surfaces of two neighboring subunits such that a critical structure of a conserved arginine finger motif is provided in trans relative to the ATP-binding site of the Walker A box of the adjacent subunit. The six ATPase active sites, however, are likely to contribute differentially to the complex helicase activity.</text>
</comment>
<keyword evidence="8 12" id="KW-0238">DNA-binding</keyword>
<dbReference type="EC" id="3.6.4.12" evidence="13"/>
<dbReference type="FunFam" id="2.20.28.10:FF:000003">
    <property type="entry name" value="DNA helicase"/>
    <property type="match status" value="1"/>
</dbReference>
<keyword evidence="5 13" id="KW-0378">Hydrolase</keyword>
<evidence type="ECO:0000256" key="10">
    <source>
        <dbReference type="ARBA" id="ARBA00023306"/>
    </source>
</evidence>
<dbReference type="InParanoid" id="A0A7N8XAM3"/>
<name>A0A7N8XAM3_9TELE</name>
<feature type="compositionally biased region" description="Polar residues" evidence="14">
    <location>
        <begin position="63"/>
        <end position="77"/>
    </location>
</feature>
<evidence type="ECO:0000313" key="16">
    <source>
        <dbReference type="Ensembl" id="ENSMAMP00000042932.1"/>
    </source>
</evidence>
<dbReference type="GO" id="GO:0001878">
    <property type="term" value="P:response to yeast"/>
    <property type="evidence" value="ECO:0007669"/>
    <property type="project" value="Ensembl"/>
</dbReference>
<dbReference type="Pfam" id="PF14551">
    <property type="entry name" value="MCM_N"/>
    <property type="match status" value="1"/>
</dbReference>
<dbReference type="FunCoup" id="A0A7N8XAM3">
    <property type="interactions" value="1464"/>
</dbReference>
<dbReference type="GO" id="GO:0003697">
    <property type="term" value="F:single-stranded DNA binding"/>
    <property type="evidence" value="ECO:0007669"/>
    <property type="project" value="TreeGrafter"/>
</dbReference>
<keyword evidence="9 13" id="KW-0539">Nucleus</keyword>
<dbReference type="PROSITE" id="PS00847">
    <property type="entry name" value="MCM_1"/>
    <property type="match status" value="1"/>
</dbReference>
<dbReference type="Gene3D" id="2.20.28.10">
    <property type="match status" value="1"/>
</dbReference>
<dbReference type="Pfam" id="PF00493">
    <property type="entry name" value="MCM"/>
    <property type="match status" value="1"/>
</dbReference>
<evidence type="ECO:0000256" key="1">
    <source>
        <dbReference type="ARBA" id="ARBA00004123"/>
    </source>
</evidence>
<evidence type="ECO:0000256" key="5">
    <source>
        <dbReference type="ARBA" id="ARBA00022801"/>
    </source>
</evidence>
<dbReference type="PRINTS" id="PR01660">
    <property type="entry name" value="MCMPROTEIN4"/>
</dbReference>
<dbReference type="GeneTree" id="ENSGT01150000286951"/>
<dbReference type="GO" id="GO:0003682">
    <property type="term" value="F:chromatin binding"/>
    <property type="evidence" value="ECO:0007669"/>
    <property type="project" value="Ensembl"/>
</dbReference>
<dbReference type="GO" id="GO:0016787">
    <property type="term" value="F:hydrolase activity"/>
    <property type="evidence" value="ECO:0007669"/>
    <property type="project" value="UniProtKB-KW"/>
</dbReference>
<evidence type="ECO:0000256" key="2">
    <source>
        <dbReference type="ARBA" id="ARBA00008010"/>
    </source>
</evidence>
<keyword evidence="10" id="KW-0131">Cell cycle</keyword>
<evidence type="ECO:0000256" key="3">
    <source>
        <dbReference type="ARBA" id="ARBA00022705"/>
    </source>
</evidence>
<dbReference type="GO" id="GO:0017116">
    <property type="term" value="F:single-stranded DNA helicase activity"/>
    <property type="evidence" value="ECO:0007669"/>
    <property type="project" value="TreeGrafter"/>
</dbReference>
<dbReference type="Gene3D" id="2.40.50.140">
    <property type="entry name" value="Nucleic acid-binding proteins"/>
    <property type="match status" value="1"/>
</dbReference>
<dbReference type="GO" id="GO:0005634">
    <property type="term" value="C:nucleus"/>
    <property type="evidence" value="ECO:0007669"/>
    <property type="project" value="UniProtKB-SubCell"/>
</dbReference>
<dbReference type="InterPro" id="IPR027925">
    <property type="entry name" value="MCM_N"/>
</dbReference>
<dbReference type="Pfam" id="PF17207">
    <property type="entry name" value="MCM_OB"/>
    <property type="match status" value="1"/>
</dbReference>
<dbReference type="InterPro" id="IPR031327">
    <property type="entry name" value="MCM"/>
</dbReference>
<evidence type="ECO:0000256" key="4">
    <source>
        <dbReference type="ARBA" id="ARBA00022741"/>
    </source>
</evidence>
<evidence type="ECO:0000259" key="15">
    <source>
        <dbReference type="PROSITE" id="PS50051"/>
    </source>
</evidence>
<comment type="subcellular location">
    <subcellularLocation>
        <location evidence="1">Nucleus</location>
    </subcellularLocation>
</comment>
<dbReference type="FunFam" id="3.30.1640.10:FF:000001">
    <property type="entry name" value="DNA helicase"/>
    <property type="match status" value="1"/>
</dbReference>
<dbReference type="PRINTS" id="PR01657">
    <property type="entry name" value="MCMFAMILY"/>
</dbReference>
<dbReference type="InterPro" id="IPR008047">
    <property type="entry name" value="MCM_4"/>
</dbReference>
<dbReference type="GO" id="GO:1902975">
    <property type="term" value="P:mitotic DNA replication initiation"/>
    <property type="evidence" value="ECO:0007669"/>
    <property type="project" value="TreeGrafter"/>
</dbReference>
<dbReference type="Proteomes" id="UP000261640">
    <property type="component" value="Unplaced"/>
</dbReference>
<comment type="subunit">
    <text evidence="13">Component of the MCM2-7 complex.</text>
</comment>
<reference evidence="16" key="1">
    <citation type="submission" date="2025-08" db="UniProtKB">
        <authorList>
            <consortium name="Ensembl"/>
        </authorList>
    </citation>
    <scope>IDENTIFICATION</scope>
</reference>
<keyword evidence="17" id="KW-1185">Reference proteome</keyword>
<accession>A0A7N8XAM3</accession>
<dbReference type="GO" id="GO:0006271">
    <property type="term" value="P:DNA strand elongation involved in DNA replication"/>
    <property type="evidence" value="ECO:0007669"/>
    <property type="project" value="TreeGrafter"/>
</dbReference>
<evidence type="ECO:0000313" key="17">
    <source>
        <dbReference type="Proteomes" id="UP000261640"/>
    </source>
</evidence>
<dbReference type="PANTHER" id="PTHR11630:SF66">
    <property type="entry name" value="DNA REPLICATION LICENSING FACTOR MCM4"/>
    <property type="match status" value="1"/>
</dbReference>
<dbReference type="SMART" id="SM00382">
    <property type="entry name" value="AAA"/>
    <property type="match status" value="1"/>
</dbReference>
<dbReference type="InterPro" id="IPR033762">
    <property type="entry name" value="MCM_OB"/>
</dbReference>
<organism evidence="16 17">
    <name type="scientific">Mastacembelus armatus</name>
    <name type="common">zig-zag eel</name>
    <dbReference type="NCBI Taxonomy" id="205130"/>
    <lineage>
        <taxon>Eukaryota</taxon>
        <taxon>Metazoa</taxon>
        <taxon>Chordata</taxon>
        <taxon>Craniata</taxon>
        <taxon>Vertebrata</taxon>
        <taxon>Euteleostomi</taxon>
        <taxon>Actinopterygii</taxon>
        <taxon>Neopterygii</taxon>
        <taxon>Teleostei</taxon>
        <taxon>Neoteleostei</taxon>
        <taxon>Acanthomorphata</taxon>
        <taxon>Anabantaria</taxon>
        <taxon>Synbranchiformes</taxon>
        <taxon>Mastacembelidae</taxon>
        <taxon>Mastacembelus</taxon>
    </lineage>
</organism>
<evidence type="ECO:0000256" key="12">
    <source>
        <dbReference type="RuleBase" id="RU004070"/>
    </source>
</evidence>
<evidence type="ECO:0000256" key="9">
    <source>
        <dbReference type="ARBA" id="ARBA00023242"/>
    </source>
</evidence>
<dbReference type="InterPro" id="IPR041562">
    <property type="entry name" value="MCM_lid"/>
</dbReference>
<sequence>MSSPGSTPGGRKRGRNTGPSTPNSEVPTSPPSQRRRGQDSSTGDLMPLPTSPATDLLSPAAPQDTSLLSSPRPSVQPNEVDMSSPLMYGTPSSRIEGTPRSGVRGTPARQRPDLGSVRKAPQVDLHSDADGAVASEPNAAQRLVIWGTDVNVGTCKEKFQRFLQRFIDPSSTEDENAGLDLNEPLYMQKLEEISVVGDPVLNVNCQHVQSFDAELYRQLICYPQEVIPTFDMAVNELFFERFPDSILEYQIQVRPYNALKTRNMRSLNPEDIDQLITVSGMVIRTSQLIPEMQEAFFQCQVCAYSTRVEVDRGRIAEPAVCRHCNTTHSLALVHNRSVFSDKQMIKVQESPEDMPAGQTPHTTIVYAHNDLVDKVQPGDRVNITGKYLLPGLHLMTLYKLEKSASHSGHLISRSLVCGVYRAVPMRVNPRQSNVKSVYKTHIDAIHFRKTDEKRLHGLDEEAEQKLFTEDRVQTLKELAAKPDVYERLSSALAPSIYEHEDIKKGILLQLFGGTRKDFSQTGRGNFRAEVNILLCGDPGTSKSQLLQYVFNLVPRGQYTSGKGSSAVGLTAYVMKDPETRQLVLQTGALVLSDNGICCIDEFDKMSDNTRSVLHEVMEQQTLSIAKAGIICQLNARTAVLAAANPVESQWNPKKTTIENIQLPHTLLSRFDLIFLMLDPQDEAYDRRLAHHLVSLYYQSEEQMEEEFLDMAVLKDYIAYARTYINPRLSEEASQALIEAYVDMRKIGSGRGMVSAYPRQLESLIRLAEAHAKVRFSEKVETLDVEEAKRLHREALKQSATDPRTGFVDISILTTGMSATARKRKEEVAQALKKLIQAKGKTPAMKYQQLLDDLRGQSETAITRELFDEALRSLADEDYLTVTGKTVRLLA</sequence>
<dbReference type="SMART" id="SM00350">
    <property type="entry name" value="MCM"/>
    <property type="match status" value="1"/>
</dbReference>
<dbReference type="FunFam" id="3.40.50.300:FF:000217">
    <property type="entry name" value="DNA helicase"/>
    <property type="match status" value="1"/>
</dbReference>
<protein>
    <recommendedName>
        <fullName evidence="13">DNA replication licensing factor MCM4</fullName>
        <ecNumber evidence="13">3.6.4.12</ecNumber>
    </recommendedName>
</protein>
<feature type="domain" description="MCM C-terminal AAA(+) ATPase" evidence="15">
    <location>
        <begin position="484"/>
        <end position="692"/>
    </location>
</feature>
<dbReference type="Gene3D" id="3.40.50.300">
    <property type="entry name" value="P-loop containing nucleotide triphosphate hydrolases"/>
    <property type="match status" value="1"/>
</dbReference>
<reference evidence="16" key="2">
    <citation type="submission" date="2025-09" db="UniProtKB">
        <authorList>
            <consortium name="Ensembl"/>
        </authorList>
    </citation>
    <scope>IDENTIFICATION</scope>
</reference>
<dbReference type="InterPro" id="IPR003593">
    <property type="entry name" value="AAA+_ATPase"/>
</dbReference>
<evidence type="ECO:0000256" key="7">
    <source>
        <dbReference type="ARBA" id="ARBA00022840"/>
    </source>
</evidence>
<evidence type="ECO:0000256" key="6">
    <source>
        <dbReference type="ARBA" id="ARBA00022806"/>
    </source>
</evidence>
<comment type="catalytic activity">
    <reaction evidence="13">
        <text>ATP + H2O = ADP + phosphate + H(+)</text>
        <dbReference type="Rhea" id="RHEA:13065"/>
        <dbReference type="ChEBI" id="CHEBI:15377"/>
        <dbReference type="ChEBI" id="CHEBI:15378"/>
        <dbReference type="ChEBI" id="CHEBI:30616"/>
        <dbReference type="ChEBI" id="CHEBI:43474"/>
        <dbReference type="ChEBI" id="CHEBI:456216"/>
        <dbReference type="EC" id="3.6.4.12"/>
    </reaction>
</comment>
<dbReference type="InterPro" id="IPR012340">
    <property type="entry name" value="NA-bd_OB-fold"/>
</dbReference>
<keyword evidence="6 13" id="KW-0347">Helicase</keyword>
<evidence type="ECO:0000256" key="11">
    <source>
        <dbReference type="ARBA" id="ARBA00045440"/>
    </source>
</evidence>